<evidence type="ECO:0000313" key="8">
    <source>
        <dbReference type="Proteomes" id="UP001221558"/>
    </source>
</evidence>
<dbReference type="Proteomes" id="UP001221558">
    <property type="component" value="Chromosome"/>
</dbReference>
<comment type="function">
    <text evidence="4">Has an important function as a repair enzyme for proteins that have been inactivated by oxidation. Catalyzes the reversible oxidation-reduction of methionine sulfoxide in proteins to methionine.</text>
</comment>
<accession>A0ABY7WLU7</accession>
<feature type="active site" evidence="4">
    <location>
        <position position="59"/>
    </location>
</feature>
<dbReference type="SUPFAM" id="SSF55068">
    <property type="entry name" value="Peptide methionine sulfoxide reductase"/>
    <property type="match status" value="1"/>
</dbReference>
<feature type="signal peptide" evidence="5">
    <location>
        <begin position="1"/>
        <end position="23"/>
    </location>
</feature>
<feature type="chain" id="PRO_5046880733" description="Peptide methionine sulfoxide reductase MsrA" evidence="5">
    <location>
        <begin position="24"/>
        <end position="227"/>
    </location>
</feature>
<dbReference type="InterPro" id="IPR002569">
    <property type="entry name" value="Met_Sox_Rdtase_MsrA_dom"/>
</dbReference>
<dbReference type="PANTHER" id="PTHR43774">
    <property type="entry name" value="PEPTIDE METHIONINE SULFOXIDE REDUCTASE"/>
    <property type="match status" value="1"/>
</dbReference>
<evidence type="ECO:0000256" key="3">
    <source>
        <dbReference type="ARBA" id="ARBA00048782"/>
    </source>
</evidence>
<dbReference type="GO" id="GO:0008113">
    <property type="term" value="F:peptide-methionine (S)-S-oxide reductase activity"/>
    <property type="evidence" value="ECO:0007669"/>
    <property type="project" value="UniProtKB-EC"/>
</dbReference>
<evidence type="ECO:0000256" key="2">
    <source>
        <dbReference type="ARBA" id="ARBA00047806"/>
    </source>
</evidence>
<dbReference type="RefSeq" id="WP_274268104.1">
    <property type="nucleotide sequence ID" value="NZ_CP117880.1"/>
</dbReference>
<evidence type="ECO:0000256" key="5">
    <source>
        <dbReference type="SAM" id="SignalP"/>
    </source>
</evidence>
<comment type="catalytic activity">
    <reaction evidence="2 4">
        <text>L-methionyl-[protein] + [thioredoxin]-disulfide + H2O = L-methionyl-(S)-S-oxide-[protein] + [thioredoxin]-dithiol</text>
        <dbReference type="Rhea" id="RHEA:14217"/>
        <dbReference type="Rhea" id="RHEA-COMP:10698"/>
        <dbReference type="Rhea" id="RHEA-COMP:10700"/>
        <dbReference type="Rhea" id="RHEA-COMP:12313"/>
        <dbReference type="Rhea" id="RHEA-COMP:12315"/>
        <dbReference type="ChEBI" id="CHEBI:15377"/>
        <dbReference type="ChEBI" id="CHEBI:16044"/>
        <dbReference type="ChEBI" id="CHEBI:29950"/>
        <dbReference type="ChEBI" id="CHEBI:44120"/>
        <dbReference type="ChEBI" id="CHEBI:50058"/>
        <dbReference type="EC" id="1.8.4.11"/>
    </reaction>
</comment>
<dbReference type="Gene3D" id="3.30.1060.10">
    <property type="entry name" value="Peptide methionine sulphoxide reductase MsrA"/>
    <property type="match status" value="1"/>
</dbReference>
<proteinExistence type="inferred from homology"/>
<keyword evidence="1 4" id="KW-0560">Oxidoreductase</keyword>
<keyword evidence="8" id="KW-1185">Reference proteome</keyword>
<dbReference type="EMBL" id="CP117880">
    <property type="protein sequence ID" value="WDF69388.1"/>
    <property type="molecule type" value="Genomic_DNA"/>
</dbReference>
<evidence type="ECO:0000256" key="4">
    <source>
        <dbReference type="HAMAP-Rule" id="MF_01401"/>
    </source>
</evidence>
<organism evidence="7 8">
    <name type="scientific">Sphingobacterium oryzagri</name>
    <dbReference type="NCBI Taxonomy" id="3025669"/>
    <lineage>
        <taxon>Bacteria</taxon>
        <taxon>Pseudomonadati</taxon>
        <taxon>Bacteroidota</taxon>
        <taxon>Sphingobacteriia</taxon>
        <taxon>Sphingobacteriales</taxon>
        <taxon>Sphingobacteriaceae</taxon>
        <taxon>Sphingobacterium</taxon>
    </lineage>
</organism>
<dbReference type="PROSITE" id="PS51257">
    <property type="entry name" value="PROKAR_LIPOPROTEIN"/>
    <property type="match status" value="1"/>
</dbReference>
<comment type="similarity">
    <text evidence="4">Belongs to the MsrA Met sulfoxide reductase family.</text>
</comment>
<sequence>MMRMRLQHVFTLIMGFLFLAACAQSNGEANARALDADLMAKLPKRNTAATDTATFGAGCFWCVEAQFATLKGVTAVISGYSGGKKANPTYSQVSSGRSGHAEVIQVVYDTATISYDELLEAFFLSHDPTQLDRQGNDVGPQYRSVIFAHSKAQYDKSLYYIDKLNQAGVYKSKIVTAVEPFKAFYKAEDYHQEYYAKNGQEAYCVYVIKPKMEKFRKVFKDKLKAEK</sequence>
<name>A0ABY7WLU7_9SPHI</name>
<evidence type="ECO:0000256" key="1">
    <source>
        <dbReference type="ARBA" id="ARBA00023002"/>
    </source>
</evidence>
<keyword evidence="5" id="KW-0732">Signal</keyword>
<dbReference type="NCBIfam" id="TIGR00401">
    <property type="entry name" value="msrA"/>
    <property type="match status" value="1"/>
</dbReference>
<dbReference type="PANTHER" id="PTHR43774:SF1">
    <property type="entry name" value="PEPTIDE METHIONINE SULFOXIDE REDUCTASE MSRA 2"/>
    <property type="match status" value="1"/>
</dbReference>
<feature type="domain" description="Peptide methionine sulphoxide reductase MsrA" evidence="6">
    <location>
        <begin position="52"/>
        <end position="204"/>
    </location>
</feature>
<reference evidence="7 8" key="1">
    <citation type="submission" date="2023-02" db="EMBL/GenBank/DDBJ databases">
        <title>Genome sequence of Sphingobacterium sp. KACC 22765.</title>
        <authorList>
            <person name="Kim S."/>
            <person name="Heo J."/>
            <person name="Kwon S.-W."/>
        </authorList>
    </citation>
    <scope>NUCLEOTIDE SEQUENCE [LARGE SCALE GENOMIC DNA]</scope>
    <source>
        <strain evidence="7 8">KACC 22765</strain>
    </source>
</reference>
<dbReference type="EC" id="1.8.4.11" evidence="4"/>
<dbReference type="Pfam" id="PF01625">
    <property type="entry name" value="PMSR"/>
    <property type="match status" value="1"/>
</dbReference>
<evidence type="ECO:0000313" key="7">
    <source>
        <dbReference type="EMBL" id="WDF69388.1"/>
    </source>
</evidence>
<dbReference type="InterPro" id="IPR036509">
    <property type="entry name" value="Met_Sox_Rdtase_MsrA_sf"/>
</dbReference>
<evidence type="ECO:0000259" key="6">
    <source>
        <dbReference type="Pfam" id="PF01625"/>
    </source>
</evidence>
<dbReference type="HAMAP" id="MF_01401">
    <property type="entry name" value="MsrA"/>
    <property type="match status" value="1"/>
</dbReference>
<comment type="catalytic activity">
    <reaction evidence="3 4">
        <text>[thioredoxin]-disulfide + L-methionine + H2O = L-methionine (S)-S-oxide + [thioredoxin]-dithiol</text>
        <dbReference type="Rhea" id="RHEA:19993"/>
        <dbReference type="Rhea" id="RHEA-COMP:10698"/>
        <dbReference type="Rhea" id="RHEA-COMP:10700"/>
        <dbReference type="ChEBI" id="CHEBI:15377"/>
        <dbReference type="ChEBI" id="CHEBI:29950"/>
        <dbReference type="ChEBI" id="CHEBI:50058"/>
        <dbReference type="ChEBI" id="CHEBI:57844"/>
        <dbReference type="ChEBI" id="CHEBI:58772"/>
        <dbReference type="EC" id="1.8.4.11"/>
    </reaction>
</comment>
<protein>
    <recommendedName>
        <fullName evidence="4">Peptide methionine sulfoxide reductase MsrA</fullName>
        <shortName evidence="4">Protein-methionine-S-oxide reductase</shortName>
        <ecNumber evidence="4">1.8.4.11</ecNumber>
    </recommendedName>
    <alternativeName>
        <fullName evidence="4">Peptide-methionine (S)-S-oxide reductase</fullName>
        <shortName evidence="4">Peptide Met(O) reductase</shortName>
    </alternativeName>
</protein>
<gene>
    <name evidence="4 7" type="primary">msrA</name>
    <name evidence="7" type="ORF">PQ465_03145</name>
</gene>